<evidence type="ECO:0000313" key="2">
    <source>
        <dbReference type="Proteomes" id="UP000075604"/>
    </source>
</evidence>
<evidence type="ECO:0000313" key="1">
    <source>
        <dbReference type="EMBL" id="KYF53016.1"/>
    </source>
</evidence>
<proteinExistence type="predicted"/>
<reference evidence="1 2" key="1">
    <citation type="submission" date="2014-02" db="EMBL/GenBank/DDBJ databases">
        <title>The small core and large imbalanced accessory genome model reveals a collaborative survival strategy of Sorangium cellulosum strains in nature.</title>
        <authorList>
            <person name="Han K."/>
            <person name="Peng R."/>
            <person name="Blom J."/>
            <person name="Li Y.-Z."/>
        </authorList>
    </citation>
    <scope>NUCLEOTIDE SEQUENCE [LARGE SCALE GENOMIC DNA]</scope>
    <source>
        <strain evidence="1 2">So0157-18</strain>
    </source>
</reference>
<dbReference type="Proteomes" id="UP000075604">
    <property type="component" value="Unassembled WGS sequence"/>
</dbReference>
<comment type="caution">
    <text evidence="1">The sequence shown here is derived from an EMBL/GenBank/DDBJ whole genome shotgun (WGS) entry which is preliminary data.</text>
</comment>
<dbReference type="InterPro" id="IPR019639">
    <property type="entry name" value="DUF2505"/>
</dbReference>
<name>A0A150PBI0_SORCE</name>
<dbReference type="EMBL" id="JELX01003197">
    <property type="protein sequence ID" value="KYF53016.1"/>
    <property type="molecule type" value="Genomic_DNA"/>
</dbReference>
<organism evidence="1 2">
    <name type="scientific">Sorangium cellulosum</name>
    <name type="common">Polyangium cellulosum</name>
    <dbReference type="NCBI Taxonomy" id="56"/>
    <lineage>
        <taxon>Bacteria</taxon>
        <taxon>Pseudomonadati</taxon>
        <taxon>Myxococcota</taxon>
        <taxon>Polyangia</taxon>
        <taxon>Polyangiales</taxon>
        <taxon>Polyangiaceae</taxon>
        <taxon>Sorangium</taxon>
    </lineage>
</organism>
<evidence type="ECO:0008006" key="3">
    <source>
        <dbReference type="Google" id="ProtNLM"/>
    </source>
</evidence>
<dbReference type="AlphaFoldDB" id="A0A150PBI0"/>
<gene>
    <name evidence="1" type="ORF">BE04_02750</name>
</gene>
<protein>
    <recommendedName>
        <fullName evidence="3">DUF2505 domain-containing protein</fullName>
    </recommendedName>
</protein>
<dbReference type="Pfam" id="PF10698">
    <property type="entry name" value="DUF2505"/>
    <property type="match status" value="1"/>
</dbReference>
<accession>A0A150PBI0</accession>
<sequence>MGKFTITNEINCNVDTFWKLFLDKTFNEELYRKELGFPEYTITEQVETETEIIRRSAGKPKMNLPGPVEKLLGSGFRYTEEGRLNKATKVWTFKLTPSTLADKMRNEGVVRVEAIGDNKVRRIAEIFIEAKVFGVGGLLESSAEKELRQGWEESAVFMNKWIAQGRAIQ</sequence>